<name>H2J4C8_MARPK</name>
<dbReference type="AlphaFoldDB" id="H2J4C8"/>
<reference evidence="1 2" key="1">
    <citation type="journal article" date="2012" name="J. Bacteriol.">
        <title>Complete Genome Sequence of the Thermophilic, Piezophilic, Heterotrophic Bacterium Marinitoga piezophila KA3.</title>
        <authorList>
            <person name="Lucas S."/>
            <person name="Han J."/>
            <person name="Lapidus A."/>
            <person name="Cheng J.F."/>
            <person name="Goodwin L.A."/>
            <person name="Pitluck S."/>
            <person name="Peters L."/>
            <person name="Mikhailova N."/>
            <person name="Teshima H."/>
            <person name="Detter J.C."/>
            <person name="Han C."/>
            <person name="Tapia R."/>
            <person name="Land M."/>
            <person name="Hauser L."/>
            <person name="Kyrpides N.C."/>
            <person name="Ivanova N."/>
            <person name="Pagani I."/>
            <person name="Vannier P."/>
            <person name="Oger P."/>
            <person name="Bartlett D.H."/>
            <person name="Noll K.M."/>
            <person name="Woyke T."/>
            <person name="Jebbar M."/>
        </authorList>
    </citation>
    <scope>NUCLEOTIDE SEQUENCE [LARGE SCALE GENOMIC DNA]</scope>
    <source>
        <strain evidence="2">DSM 14283 / JCM 11233 / KA3</strain>
    </source>
</reference>
<accession>H2J4C8</accession>
<dbReference type="RefSeq" id="WP_014295855.1">
    <property type="nucleotide sequence ID" value="NC_016751.1"/>
</dbReference>
<evidence type="ECO:0000313" key="1">
    <source>
        <dbReference type="EMBL" id="AEX84783.1"/>
    </source>
</evidence>
<sequence>MLYEFDNDWIETKDPKELSIKEKRFFETQKYTKLLQSYILDWSINQKITEKTIKKIKYRYMSFIIRDIGREIERFDKNVLKEEKIITKIFYLRFKGAKVIKHGENFWEYLDDLIFEIPYYFDHRGNIIHLPKTAGIEDQEWEKMKIITMAQNGLKEVLKEQNNAT</sequence>
<protein>
    <submittedName>
        <fullName evidence="1">Uncharacterized protein</fullName>
    </submittedName>
</protein>
<gene>
    <name evidence="1" type="ordered locus">Marpi_0333</name>
</gene>
<dbReference type="OrthoDB" id="45884at2"/>
<proteinExistence type="predicted"/>
<dbReference type="KEGG" id="mpz:Marpi_0333"/>
<organism evidence="1 2">
    <name type="scientific">Marinitoga piezophila (strain DSM 14283 / JCM 11233 / KA3)</name>
    <dbReference type="NCBI Taxonomy" id="443254"/>
    <lineage>
        <taxon>Bacteria</taxon>
        <taxon>Thermotogati</taxon>
        <taxon>Thermotogota</taxon>
        <taxon>Thermotogae</taxon>
        <taxon>Petrotogales</taxon>
        <taxon>Petrotogaceae</taxon>
        <taxon>Marinitoga</taxon>
    </lineage>
</organism>
<dbReference type="EMBL" id="CP003257">
    <property type="protein sequence ID" value="AEX84783.1"/>
    <property type="molecule type" value="Genomic_DNA"/>
</dbReference>
<keyword evidence="2" id="KW-1185">Reference proteome</keyword>
<dbReference type="Proteomes" id="UP000007161">
    <property type="component" value="Chromosome"/>
</dbReference>
<dbReference type="STRING" id="443254.Marpi_0333"/>
<reference evidence="2" key="2">
    <citation type="submission" date="2012-01" db="EMBL/GenBank/DDBJ databases">
        <title>Complete sequence of chromosome of Marinitoga piezophila KA3.</title>
        <authorList>
            <person name="Lucas S."/>
            <person name="Han J."/>
            <person name="Lapidus A."/>
            <person name="Cheng J.-F."/>
            <person name="Goodwin L."/>
            <person name="Pitluck S."/>
            <person name="Peters L."/>
            <person name="Mikhailova N."/>
            <person name="Teshima H."/>
            <person name="Detter J.C."/>
            <person name="Han C."/>
            <person name="Tapia R."/>
            <person name="Land M."/>
            <person name="Hauser L."/>
            <person name="Kyrpides N."/>
            <person name="Ivanova N."/>
            <person name="Pagani I."/>
            <person name="Jebbar M."/>
            <person name="Vannier P."/>
            <person name="Oger P."/>
            <person name="Cario A."/>
            <person name="Bartlett D."/>
            <person name="Noll K.M."/>
            <person name="Woyke T."/>
        </authorList>
    </citation>
    <scope>NUCLEOTIDE SEQUENCE [LARGE SCALE GENOMIC DNA]</scope>
    <source>
        <strain evidence="2">DSM 14283 / JCM 11233 / KA3</strain>
    </source>
</reference>
<evidence type="ECO:0000313" key="2">
    <source>
        <dbReference type="Proteomes" id="UP000007161"/>
    </source>
</evidence>
<dbReference type="HOGENOM" id="CLU_1618218_0_0_0"/>